<comment type="caution">
    <text evidence="2">The sequence shown here is derived from an EMBL/GenBank/DDBJ whole genome shotgun (WGS) entry which is preliminary data.</text>
</comment>
<dbReference type="Pfam" id="PF11939">
    <property type="entry name" value="NiFe-hyd_HybE"/>
    <property type="match status" value="1"/>
</dbReference>
<reference evidence="2 3" key="1">
    <citation type="submission" date="2020-06" db="EMBL/GenBank/DDBJ databases">
        <title>Whole-genome sequence of Allochromatium humboldtianum DSM 21881, type strain.</title>
        <authorList>
            <person name="Kyndt J.A."/>
            <person name="Meyer T.E."/>
        </authorList>
    </citation>
    <scope>NUCLEOTIDE SEQUENCE [LARGE SCALE GENOMIC DNA]</scope>
    <source>
        <strain evidence="2 3">DSM 21881</strain>
    </source>
</reference>
<evidence type="ECO:0000313" key="3">
    <source>
        <dbReference type="Proteomes" id="UP000592294"/>
    </source>
</evidence>
<organism evidence="2 3">
    <name type="scientific">Allochromatium humboldtianum</name>
    <dbReference type="NCBI Taxonomy" id="504901"/>
    <lineage>
        <taxon>Bacteria</taxon>
        <taxon>Pseudomonadati</taxon>
        <taxon>Pseudomonadota</taxon>
        <taxon>Gammaproteobacteria</taxon>
        <taxon>Chromatiales</taxon>
        <taxon>Chromatiaceae</taxon>
        <taxon>Allochromatium</taxon>
    </lineage>
</organism>
<dbReference type="Gene3D" id="3.30.1460.40">
    <property type="entry name" value="[NiFe]-hydrogenase assembly chaperone, HybE"/>
    <property type="match status" value="1"/>
</dbReference>
<evidence type="ECO:0000313" key="2">
    <source>
        <dbReference type="EMBL" id="NVZ10597.1"/>
    </source>
</evidence>
<evidence type="ECO:0000256" key="1">
    <source>
        <dbReference type="ARBA" id="ARBA00006532"/>
    </source>
</evidence>
<dbReference type="InterPro" id="IPR023994">
    <property type="entry name" value="NiFe-hyd_HybE"/>
</dbReference>
<sequence length="188" mass="21690">MTSETAWRLCAEDLAEDQALSAAVVAIHERLLRETLAGDPMLNMALPIEVRALRRVEDWRVLLLLTPWMLARLLFPDRAPPLALPEGWSAAERADAGYLVLGPRLSFDLFGQSQQAHLGYHERLGHYLLQPLCLSMEPYRDADAVFERWSEVIRVRDENMEAARRDCPMQKEISRRELFRRLRPANNE</sequence>
<keyword evidence="3" id="KW-1185">Reference proteome</keyword>
<proteinExistence type="inferred from homology"/>
<gene>
    <name evidence="2" type="primary">hybE</name>
    <name evidence="2" type="ORF">HW932_15140</name>
</gene>
<dbReference type="Proteomes" id="UP000592294">
    <property type="component" value="Unassembled WGS sequence"/>
</dbReference>
<protein>
    <submittedName>
        <fullName evidence="2">[NiFe]-hydrogenase assembly chaperone HybE</fullName>
    </submittedName>
</protein>
<accession>A0A850RGQ2</accession>
<name>A0A850RGQ2_9GAMM</name>
<dbReference type="AlphaFoldDB" id="A0A850RGQ2"/>
<dbReference type="InterPro" id="IPR038530">
    <property type="entry name" value="NiFe-hyd_HybE_sf"/>
</dbReference>
<dbReference type="EMBL" id="JABZEO010000011">
    <property type="protein sequence ID" value="NVZ10597.1"/>
    <property type="molecule type" value="Genomic_DNA"/>
</dbReference>
<dbReference type="RefSeq" id="WP_176977335.1">
    <property type="nucleotide sequence ID" value="NZ_JABZEO010000011.1"/>
</dbReference>
<comment type="similarity">
    <text evidence="1">Belongs to the HupJ family.</text>
</comment>